<sequence length="287" mass="32926">MFLSSADKLYGSIMTIHKNNHIFKKIPWSVFKLSKDDWQLVYDTKSILADSQQLLHLFSLEKRPSLWQVLPALEELQTIWEKKAKDPHFERFHQALNNGLSKICKYYNQLDEKPAFILALVLHPYYKLAYIKMAWGGPEEQAAEQAGGNADAKDWHNEALKIVEHTMEEYWQNRQKAPTQTLGSEADSDNDNSDDLSPKSAFDWLRQTLITHDGDEGWVPELCRYLKDMPADVTRDTNILEWWSVRDAACICDVSLVYNCAGESKALPHIGMHCCRCPGCTSFICAL</sequence>
<feature type="compositionally biased region" description="Polar residues" evidence="1">
    <location>
        <begin position="174"/>
        <end position="183"/>
    </location>
</feature>
<dbReference type="OrthoDB" id="3237158at2759"/>
<dbReference type="SUPFAM" id="SSF53098">
    <property type="entry name" value="Ribonuclease H-like"/>
    <property type="match status" value="1"/>
</dbReference>
<evidence type="ECO:0000313" key="3">
    <source>
        <dbReference type="Proteomes" id="UP000759537"/>
    </source>
</evidence>
<dbReference type="EMBL" id="WHVB01000007">
    <property type="protein sequence ID" value="KAF8480751.1"/>
    <property type="molecule type" value="Genomic_DNA"/>
</dbReference>
<evidence type="ECO:0000256" key="1">
    <source>
        <dbReference type="SAM" id="MobiDB-lite"/>
    </source>
</evidence>
<keyword evidence="3" id="KW-1185">Reference proteome</keyword>
<reference evidence="2" key="1">
    <citation type="submission" date="2019-10" db="EMBL/GenBank/DDBJ databases">
        <authorList>
            <consortium name="DOE Joint Genome Institute"/>
            <person name="Kuo A."/>
            <person name="Miyauchi S."/>
            <person name="Kiss E."/>
            <person name="Drula E."/>
            <person name="Kohler A."/>
            <person name="Sanchez-Garcia M."/>
            <person name="Andreopoulos B."/>
            <person name="Barry K.W."/>
            <person name="Bonito G."/>
            <person name="Buee M."/>
            <person name="Carver A."/>
            <person name="Chen C."/>
            <person name="Cichocki N."/>
            <person name="Clum A."/>
            <person name="Culley D."/>
            <person name="Crous P.W."/>
            <person name="Fauchery L."/>
            <person name="Girlanda M."/>
            <person name="Hayes R."/>
            <person name="Keri Z."/>
            <person name="LaButti K."/>
            <person name="Lipzen A."/>
            <person name="Lombard V."/>
            <person name="Magnuson J."/>
            <person name="Maillard F."/>
            <person name="Morin E."/>
            <person name="Murat C."/>
            <person name="Nolan M."/>
            <person name="Ohm R."/>
            <person name="Pangilinan J."/>
            <person name="Pereira M."/>
            <person name="Perotto S."/>
            <person name="Peter M."/>
            <person name="Riley R."/>
            <person name="Sitrit Y."/>
            <person name="Stielow B."/>
            <person name="Szollosi G."/>
            <person name="Zifcakova L."/>
            <person name="Stursova M."/>
            <person name="Spatafora J.W."/>
            <person name="Tedersoo L."/>
            <person name="Vaario L.-M."/>
            <person name="Yamada A."/>
            <person name="Yan M."/>
            <person name="Wang P."/>
            <person name="Xu J."/>
            <person name="Bruns T."/>
            <person name="Baldrian P."/>
            <person name="Vilgalys R."/>
            <person name="Henrissat B."/>
            <person name="Grigoriev I.V."/>
            <person name="Hibbett D."/>
            <person name="Nagy L.G."/>
            <person name="Martin F.M."/>
        </authorList>
    </citation>
    <scope>NUCLEOTIDE SEQUENCE</scope>
    <source>
        <strain evidence="2">Prilba</strain>
    </source>
</reference>
<proteinExistence type="predicted"/>
<evidence type="ECO:0000313" key="2">
    <source>
        <dbReference type="EMBL" id="KAF8480751.1"/>
    </source>
</evidence>
<comment type="caution">
    <text evidence="2">The sequence shown here is derived from an EMBL/GenBank/DDBJ whole genome shotgun (WGS) entry which is preliminary data.</text>
</comment>
<accession>A0A9P5MWY7</accession>
<dbReference type="InterPro" id="IPR012337">
    <property type="entry name" value="RNaseH-like_sf"/>
</dbReference>
<reference evidence="2" key="2">
    <citation type="journal article" date="2020" name="Nat. Commun.">
        <title>Large-scale genome sequencing of mycorrhizal fungi provides insights into the early evolution of symbiotic traits.</title>
        <authorList>
            <person name="Miyauchi S."/>
            <person name="Kiss E."/>
            <person name="Kuo A."/>
            <person name="Drula E."/>
            <person name="Kohler A."/>
            <person name="Sanchez-Garcia M."/>
            <person name="Morin E."/>
            <person name="Andreopoulos B."/>
            <person name="Barry K.W."/>
            <person name="Bonito G."/>
            <person name="Buee M."/>
            <person name="Carver A."/>
            <person name="Chen C."/>
            <person name="Cichocki N."/>
            <person name="Clum A."/>
            <person name="Culley D."/>
            <person name="Crous P.W."/>
            <person name="Fauchery L."/>
            <person name="Girlanda M."/>
            <person name="Hayes R.D."/>
            <person name="Keri Z."/>
            <person name="LaButti K."/>
            <person name="Lipzen A."/>
            <person name="Lombard V."/>
            <person name="Magnuson J."/>
            <person name="Maillard F."/>
            <person name="Murat C."/>
            <person name="Nolan M."/>
            <person name="Ohm R.A."/>
            <person name="Pangilinan J."/>
            <person name="Pereira M.F."/>
            <person name="Perotto S."/>
            <person name="Peter M."/>
            <person name="Pfister S."/>
            <person name="Riley R."/>
            <person name="Sitrit Y."/>
            <person name="Stielow J.B."/>
            <person name="Szollosi G."/>
            <person name="Zifcakova L."/>
            <person name="Stursova M."/>
            <person name="Spatafora J.W."/>
            <person name="Tedersoo L."/>
            <person name="Vaario L.M."/>
            <person name="Yamada A."/>
            <person name="Yan M."/>
            <person name="Wang P."/>
            <person name="Xu J."/>
            <person name="Bruns T."/>
            <person name="Baldrian P."/>
            <person name="Vilgalys R."/>
            <person name="Dunand C."/>
            <person name="Henrissat B."/>
            <person name="Grigoriev I.V."/>
            <person name="Hibbett D."/>
            <person name="Nagy L.G."/>
            <person name="Martin F.M."/>
        </authorList>
    </citation>
    <scope>NUCLEOTIDE SEQUENCE</scope>
    <source>
        <strain evidence="2">Prilba</strain>
    </source>
</reference>
<name>A0A9P5MWY7_9AGAM</name>
<dbReference type="Proteomes" id="UP000759537">
    <property type="component" value="Unassembled WGS sequence"/>
</dbReference>
<gene>
    <name evidence="2" type="ORF">DFH94DRAFT_629678</name>
</gene>
<feature type="region of interest" description="Disordered" evidence="1">
    <location>
        <begin position="174"/>
        <end position="195"/>
    </location>
</feature>
<protein>
    <submittedName>
        <fullName evidence="2">Uncharacterized protein</fullName>
    </submittedName>
</protein>
<organism evidence="2 3">
    <name type="scientific">Russula ochroleuca</name>
    <dbReference type="NCBI Taxonomy" id="152965"/>
    <lineage>
        <taxon>Eukaryota</taxon>
        <taxon>Fungi</taxon>
        <taxon>Dikarya</taxon>
        <taxon>Basidiomycota</taxon>
        <taxon>Agaricomycotina</taxon>
        <taxon>Agaricomycetes</taxon>
        <taxon>Russulales</taxon>
        <taxon>Russulaceae</taxon>
        <taxon>Russula</taxon>
    </lineage>
</organism>
<dbReference type="AlphaFoldDB" id="A0A9P5MWY7"/>